<dbReference type="InterPro" id="IPR035069">
    <property type="entry name" value="TTHA1013/TTHA0281-like"/>
</dbReference>
<feature type="domain" description="HicB-like antitoxin of toxin-antitoxin system" evidence="1">
    <location>
        <begin position="7"/>
        <end position="103"/>
    </location>
</feature>
<dbReference type="SUPFAM" id="SSF143100">
    <property type="entry name" value="TTHA1013/TTHA0281-like"/>
    <property type="match status" value="1"/>
</dbReference>
<name>A0A133XRS2_9LACT</name>
<dbReference type="EMBL" id="LSCQ01000092">
    <property type="protein sequence ID" value="KXB33639.1"/>
    <property type="molecule type" value="Genomic_DNA"/>
</dbReference>
<evidence type="ECO:0000313" key="2">
    <source>
        <dbReference type="EMBL" id="KXB33639.1"/>
    </source>
</evidence>
<dbReference type="InterPro" id="IPR031807">
    <property type="entry name" value="HicB-like"/>
</dbReference>
<dbReference type="Gene3D" id="3.30.160.250">
    <property type="match status" value="1"/>
</dbReference>
<evidence type="ECO:0000313" key="3">
    <source>
        <dbReference type="Proteomes" id="UP000070422"/>
    </source>
</evidence>
<proteinExistence type="predicted"/>
<sequence>MKSVLIYPATFEKGEKYIIVKFPDIPEAMTQGDSYEQAYEMASEVLGAVLEDYETYPEPSSIKDIQSEFPNKEVALIGFDPVAYRRKYHSKTIRKNVTVPEWLNDLANIENINFSQTLTEALKEKLGV</sequence>
<dbReference type="AlphaFoldDB" id="A0A133XRS2"/>
<accession>A0A133XRS2</accession>
<protein>
    <submittedName>
        <fullName evidence="2">Toxin-antitoxin system, antitoxin component, HicB family</fullName>
    </submittedName>
</protein>
<evidence type="ECO:0000259" key="1">
    <source>
        <dbReference type="Pfam" id="PF15919"/>
    </source>
</evidence>
<dbReference type="STRING" id="87541.AWM71_06290"/>
<organism evidence="2 3">
    <name type="scientific">Aerococcus christensenii</name>
    <dbReference type="NCBI Taxonomy" id="87541"/>
    <lineage>
        <taxon>Bacteria</taxon>
        <taxon>Bacillati</taxon>
        <taxon>Bacillota</taxon>
        <taxon>Bacilli</taxon>
        <taxon>Lactobacillales</taxon>
        <taxon>Aerococcaceae</taxon>
        <taxon>Aerococcus</taxon>
    </lineage>
</organism>
<dbReference type="PATRIC" id="fig|87541.4.peg.1636"/>
<dbReference type="Pfam" id="PF15919">
    <property type="entry name" value="HicB_lk_antitox"/>
    <property type="match status" value="1"/>
</dbReference>
<comment type="caution">
    <text evidence="2">The sequence shown here is derived from an EMBL/GenBank/DDBJ whole genome shotgun (WGS) entry which is preliminary data.</text>
</comment>
<dbReference type="Proteomes" id="UP000070422">
    <property type="component" value="Unassembled WGS sequence"/>
</dbReference>
<reference evidence="2 3" key="1">
    <citation type="submission" date="2016-01" db="EMBL/GenBank/DDBJ databases">
        <authorList>
            <person name="Oliw E.H."/>
        </authorList>
    </citation>
    <scope>NUCLEOTIDE SEQUENCE [LARGE SCALE GENOMIC DNA]</scope>
    <source>
        <strain evidence="2 3">KA00635</strain>
    </source>
</reference>
<gene>
    <name evidence="2" type="ORF">HMPREF3187_01649</name>
</gene>